<reference evidence="2" key="3">
    <citation type="submission" date="2015-04" db="UniProtKB">
        <authorList>
            <consortium name="EnsemblPlants"/>
        </authorList>
    </citation>
    <scope>IDENTIFICATION</scope>
    <source>
        <strain evidence="2">cv. Jemalong A17</strain>
    </source>
</reference>
<evidence type="ECO:0000313" key="1">
    <source>
        <dbReference type="EMBL" id="AES87288.1"/>
    </source>
</evidence>
<sequence>MSGIKRLAAILTIIRNDGNSGTRELNNQDGKKNEEEIARYVCSRFWNETKFMNVYGVCLVKISYKLAES</sequence>
<evidence type="ECO:0000313" key="2">
    <source>
        <dbReference type="EnsemblPlants" id="AES87288"/>
    </source>
</evidence>
<gene>
    <name evidence="1" type="ordered locus">MTR_4g023780</name>
</gene>
<dbReference type="EnsemblPlants" id="AES87288">
    <property type="protein sequence ID" value="AES87288"/>
    <property type="gene ID" value="MTR_4g023780"/>
</dbReference>
<accession>G7JDG0</accession>
<dbReference type="Proteomes" id="UP000002051">
    <property type="component" value="Chromosome 4"/>
</dbReference>
<organism evidence="1 3">
    <name type="scientific">Medicago truncatula</name>
    <name type="common">Barrel medic</name>
    <name type="synonym">Medicago tribuloides</name>
    <dbReference type="NCBI Taxonomy" id="3880"/>
    <lineage>
        <taxon>Eukaryota</taxon>
        <taxon>Viridiplantae</taxon>
        <taxon>Streptophyta</taxon>
        <taxon>Embryophyta</taxon>
        <taxon>Tracheophyta</taxon>
        <taxon>Spermatophyta</taxon>
        <taxon>Magnoliopsida</taxon>
        <taxon>eudicotyledons</taxon>
        <taxon>Gunneridae</taxon>
        <taxon>Pentapetalae</taxon>
        <taxon>rosids</taxon>
        <taxon>fabids</taxon>
        <taxon>Fabales</taxon>
        <taxon>Fabaceae</taxon>
        <taxon>Papilionoideae</taxon>
        <taxon>50 kb inversion clade</taxon>
        <taxon>NPAAA clade</taxon>
        <taxon>Hologalegina</taxon>
        <taxon>IRL clade</taxon>
        <taxon>Trifolieae</taxon>
        <taxon>Medicago</taxon>
    </lineage>
</organism>
<evidence type="ECO:0000313" key="3">
    <source>
        <dbReference type="Proteomes" id="UP000002051"/>
    </source>
</evidence>
<protein>
    <submittedName>
        <fullName evidence="1 2">Uncharacterized protein</fullName>
    </submittedName>
</protein>
<dbReference type="EMBL" id="CM001220">
    <property type="protein sequence ID" value="AES87288.1"/>
    <property type="molecule type" value="Genomic_DNA"/>
</dbReference>
<dbReference type="HOGENOM" id="CLU_2779657_0_0_1"/>
<name>G7JDG0_MEDTR</name>
<proteinExistence type="predicted"/>
<dbReference type="AlphaFoldDB" id="G7JDG0"/>
<keyword evidence="3" id="KW-1185">Reference proteome</keyword>
<reference evidence="1 3" key="2">
    <citation type="journal article" date="2014" name="BMC Genomics">
        <title>An improved genome release (version Mt4.0) for the model legume Medicago truncatula.</title>
        <authorList>
            <person name="Tang H."/>
            <person name="Krishnakumar V."/>
            <person name="Bidwell S."/>
            <person name="Rosen B."/>
            <person name="Chan A."/>
            <person name="Zhou S."/>
            <person name="Gentzbittel L."/>
            <person name="Childs K.L."/>
            <person name="Yandell M."/>
            <person name="Gundlach H."/>
            <person name="Mayer K.F."/>
            <person name="Schwartz D.C."/>
            <person name="Town C.D."/>
        </authorList>
    </citation>
    <scope>GENOME REANNOTATION</scope>
    <source>
        <strain evidence="2 3">cv. Jemalong A17</strain>
    </source>
</reference>
<reference evidence="1 3" key="1">
    <citation type="journal article" date="2011" name="Nature">
        <title>The Medicago genome provides insight into the evolution of rhizobial symbioses.</title>
        <authorList>
            <person name="Young N.D."/>
            <person name="Debelle F."/>
            <person name="Oldroyd G.E."/>
            <person name="Geurts R."/>
            <person name="Cannon S.B."/>
            <person name="Udvardi M.K."/>
            <person name="Benedito V.A."/>
            <person name="Mayer K.F."/>
            <person name="Gouzy J."/>
            <person name="Schoof H."/>
            <person name="Van de Peer Y."/>
            <person name="Proost S."/>
            <person name="Cook D.R."/>
            <person name="Meyers B.C."/>
            <person name="Spannagl M."/>
            <person name="Cheung F."/>
            <person name="De Mita S."/>
            <person name="Krishnakumar V."/>
            <person name="Gundlach H."/>
            <person name="Zhou S."/>
            <person name="Mudge J."/>
            <person name="Bharti A.K."/>
            <person name="Murray J.D."/>
            <person name="Naoumkina M.A."/>
            <person name="Rosen B."/>
            <person name="Silverstein K.A."/>
            <person name="Tang H."/>
            <person name="Rombauts S."/>
            <person name="Zhao P.X."/>
            <person name="Zhou P."/>
            <person name="Barbe V."/>
            <person name="Bardou P."/>
            <person name="Bechner M."/>
            <person name="Bellec A."/>
            <person name="Berger A."/>
            <person name="Berges H."/>
            <person name="Bidwell S."/>
            <person name="Bisseling T."/>
            <person name="Choisne N."/>
            <person name="Couloux A."/>
            <person name="Denny R."/>
            <person name="Deshpande S."/>
            <person name="Dai X."/>
            <person name="Doyle J.J."/>
            <person name="Dudez A.M."/>
            <person name="Farmer A.D."/>
            <person name="Fouteau S."/>
            <person name="Franken C."/>
            <person name="Gibelin C."/>
            <person name="Gish J."/>
            <person name="Goldstein S."/>
            <person name="Gonzalez A.J."/>
            <person name="Green P.J."/>
            <person name="Hallab A."/>
            <person name="Hartog M."/>
            <person name="Hua A."/>
            <person name="Humphray S.J."/>
            <person name="Jeong D.H."/>
            <person name="Jing Y."/>
            <person name="Jocker A."/>
            <person name="Kenton S.M."/>
            <person name="Kim D.J."/>
            <person name="Klee K."/>
            <person name="Lai H."/>
            <person name="Lang C."/>
            <person name="Lin S."/>
            <person name="Macmil S.L."/>
            <person name="Magdelenat G."/>
            <person name="Matthews L."/>
            <person name="McCorrison J."/>
            <person name="Monaghan E.L."/>
            <person name="Mun J.H."/>
            <person name="Najar F.Z."/>
            <person name="Nicholson C."/>
            <person name="Noirot C."/>
            <person name="O'Bleness M."/>
            <person name="Paule C.R."/>
            <person name="Poulain J."/>
            <person name="Prion F."/>
            <person name="Qin B."/>
            <person name="Qu C."/>
            <person name="Retzel E.F."/>
            <person name="Riddle C."/>
            <person name="Sallet E."/>
            <person name="Samain S."/>
            <person name="Samson N."/>
            <person name="Sanders I."/>
            <person name="Saurat O."/>
            <person name="Scarpelli C."/>
            <person name="Schiex T."/>
            <person name="Segurens B."/>
            <person name="Severin A.J."/>
            <person name="Sherrier D.J."/>
            <person name="Shi R."/>
            <person name="Sims S."/>
            <person name="Singer S.R."/>
            <person name="Sinharoy S."/>
            <person name="Sterck L."/>
            <person name="Viollet A."/>
            <person name="Wang B.B."/>
            <person name="Wang K."/>
            <person name="Wang M."/>
            <person name="Wang X."/>
            <person name="Warfsmann J."/>
            <person name="Weissenbach J."/>
            <person name="White D.D."/>
            <person name="White J.D."/>
            <person name="Wiley G.B."/>
            <person name="Wincker P."/>
            <person name="Xing Y."/>
            <person name="Yang L."/>
            <person name="Yao Z."/>
            <person name="Ying F."/>
            <person name="Zhai J."/>
            <person name="Zhou L."/>
            <person name="Zuber A."/>
            <person name="Denarie J."/>
            <person name="Dixon R.A."/>
            <person name="May G.D."/>
            <person name="Schwartz D.C."/>
            <person name="Rogers J."/>
            <person name="Quetier F."/>
            <person name="Town C.D."/>
            <person name="Roe B.A."/>
        </authorList>
    </citation>
    <scope>NUCLEOTIDE SEQUENCE [LARGE SCALE GENOMIC DNA]</scope>
    <source>
        <strain evidence="1">A17</strain>
        <strain evidence="2 3">cv. Jemalong A17</strain>
    </source>
</reference>
<dbReference type="PaxDb" id="3880-AES87288"/>